<dbReference type="AlphaFoldDB" id="A0A9W8I3V2"/>
<comment type="caution">
    <text evidence="10">Lacks conserved residue(s) required for the propagation of feature annotation.</text>
</comment>
<dbReference type="InterPro" id="IPR002076">
    <property type="entry name" value="ELO_fam"/>
</dbReference>
<dbReference type="OrthoDB" id="10259681at2759"/>
<accession>A0A9W8I3V2</accession>
<evidence type="ECO:0000256" key="3">
    <source>
        <dbReference type="ARBA" id="ARBA00022679"/>
    </source>
</evidence>
<evidence type="ECO:0000256" key="10">
    <source>
        <dbReference type="RuleBase" id="RU361115"/>
    </source>
</evidence>
<dbReference type="GO" id="GO:0005789">
    <property type="term" value="C:endoplasmic reticulum membrane"/>
    <property type="evidence" value="ECO:0007669"/>
    <property type="project" value="TreeGrafter"/>
</dbReference>
<dbReference type="GO" id="GO:0042761">
    <property type="term" value="P:very long-chain fatty acid biosynthetic process"/>
    <property type="evidence" value="ECO:0007669"/>
    <property type="project" value="TreeGrafter"/>
</dbReference>
<protein>
    <recommendedName>
        <fullName evidence="10">Elongation of fatty acids protein</fullName>
        <ecNumber evidence="10">2.3.1.-</ecNumber>
    </recommendedName>
</protein>
<comment type="catalytic activity">
    <reaction evidence="10">
        <text>an acyl-CoA + malonyl-CoA + H(+) = a 3-oxoacyl-CoA + CO2 + CoA</text>
        <dbReference type="Rhea" id="RHEA:50252"/>
        <dbReference type="ChEBI" id="CHEBI:15378"/>
        <dbReference type="ChEBI" id="CHEBI:16526"/>
        <dbReference type="ChEBI" id="CHEBI:57287"/>
        <dbReference type="ChEBI" id="CHEBI:57384"/>
        <dbReference type="ChEBI" id="CHEBI:58342"/>
        <dbReference type="ChEBI" id="CHEBI:90726"/>
    </reaction>
    <physiologicalReaction direction="left-to-right" evidence="10">
        <dbReference type="Rhea" id="RHEA:50253"/>
    </physiologicalReaction>
</comment>
<proteinExistence type="inferred from homology"/>
<dbReference type="EC" id="2.3.1.-" evidence="10"/>
<feature type="transmembrane region" description="Helical" evidence="10">
    <location>
        <begin position="69"/>
        <end position="91"/>
    </location>
</feature>
<dbReference type="GO" id="GO:0034626">
    <property type="term" value="P:fatty acid elongation, polyunsaturated fatty acid"/>
    <property type="evidence" value="ECO:0007669"/>
    <property type="project" value="TreeGrafter"/>
</dbReference>
<dbReference type="PANTHER" id="PTHR11157">
    <property type="entry name" value="FATTY ACID ACYL TRANSFERASE-RELATED"/>
    <property type="match status" value="1"/>
</dbReference>
<comment type="subcellular location">
    <subcellularLocation>
        <location evidence="1">Membrane</location>
        <topology evidence="1">Multi-pass membrane protein</topology>
    </subcellularLocation>
</comment>
<evidence type="ECO:0000256" key="2">
    <source>
        <dbReference type="ARBA" id="ARBA00022516"/>
    </source>
</evidence>
<comment type="caution">
    <text evidence="11">The sequence shown here is derived from an EMBL/GenBank/DDBJ whole genome shotgun (WGS) entry which is preliminary data.</text>
</comment>
<keyword evidence="4 10" id="KW-0812">Transmembrane</keyword>
<evidence type="ECO:0000256" key="7">
    <source>
        <dbReference type="ARBA" id="ARBA00023098"/>
    </source>
</evidence>
<keyword evidence="7 10" id="KW-0443">Lipid metabolism</keyword>
<feature type="transmembrane region" description="Helical" evidence="10">
    <location>
        <begin position="208"/>
        <end position="229"/>
    </location>
</feature>
<dbReference type="GO" id="GO:0034625">
    <property type="term" value="P:fatty acid elongation, monounsaturated fatty acid"/>
    <property type="evidence" value="ECO:0007669"/>
    <property type="project" value="TreeGrafter"/>
</dbReference>
<dbReference type="PANTHER" id="PTHR11157:SF169">
    <property type="entry name" value="ELONGATION OF FATTY ACIDS PROTEIN"/>
    <property type="match status" value="1"/>
</dbReference>
<keyword evidence="6 10" id="KW-1133">Transmembrane helix</keyword>
<evidence type="ECO:0000256" key="4">
    <source>
        <dbReference type="ARBA" id="ARBA00022692"/>
    </source>
</evidence>
<keyword evidence="8 10" id="KW-0472">Membrane</keyword>
<feature type="transmembrane region" description="Helical" evidence="10">
    <location>
        <begin position="241"/>
        <end position="261"/>
    </location>
</feature>
<evidence type="ECO:0000313" key="12">
    <source>
        <dbReference type="Proteomes" id="UP001139887"/>
    </source>
</evidence>
<comment type="similarity">
    <text evidence="10">Belongs to the ELO family.</text>
</comment>
<keyword evidence="9 10" id="KW-0275">Fatty acid biosynthesis</keyword>
<sequence length="274" mass="31492">MDSYHIPPPAGTHVSLSDVPLGNLYPFFMQWQVPVATATIYTALAFFFNTKMPRSAASKRPLNPPSRLTAMNCAIFVHNAILAIYSGWAFYTVFPHFARNVAQKGLCDGLCDVDGTMWNSVLFVQNYLFYLSKYYELVDTLVLFLKGRTASLLQIYHHAGIIVVMYYSNYYAPAVTVFMVWENAGVHTVMYTYYALTAIKINVPGKKYLTTLQIVQFLFGQSSVLLYFVLPNCQTADQRKWMWILTAYLLPLIYLFTRFFAKTYKKDQPRIKKD</sequence>
<feature type="transmembrane region" description="Helical" evidence="10">
    <location>
        <begin position="28"/>
        <end position="48"/>
    </location>
</feature>
<evidence type="ECO:0000313" key="11">
    <source>
        <dbReference type="EMBL" id="KAJ2846709.1"/>
    </source>
</evidence>
<evidence type="ECO:0000256" key="8">
    <source>
        <dbReference type="ARBA" id="ARBA00023136"/>
    </source>
</evidence>
<dbReference type="Pfam" id="PF01151">
    <property type="entry name" value="ELO"/>
    <property type="match status" value="1"/>
</dbReference>
<keyword evidence="5 10" id="KW-0276">Fatty acid metabolism</keyword>
<dbReference type="GO" id="GO:0019367">
    <property type="term" value="P:fatty acid elongation, saturated fatty acid"/>
    <property type="evidence" value="ECO:0007669"/>
    <property type="project" value="TreeGrafter"/>
</dbReference>
<evidence type="ECO:0000256" key="6">
    <source>
        <dbReference type="ARBA" id="ARBA00022989"/>
    </source>
</evidence>
<keyword evidence="2 10" id="KW-0444">Lipid biosynthesis</keyword>
<dbReference type="GO" id="GO:0030148">
    <property type="term" value="P:sphingolipid biosynthetic process"/>
    <property type="evidence" value="ECO:0007669"/>
    <property type="project" value="TreeGrafter"/>
</dbReference>
<evidence type="ECO:0000256" key="5">
    <source>
        <dbReference type="ARBA" id="ARBA00022832"/>
    </source>
</evidence>
<dbReference type="Proteomes" id="UP001139887">
    <property type="component" value="Unassembled WGS sequence"/>
</dbReference>
<gene>
    <name evidence="11" type="ORF">IWW36_004218</name>
</gene>
<keyword evidence="12" id="KW-1185">Reference proteome</keyword>
<keyword evidence="3 10" id="KW-0808">Transferase</keyword>
<evidence type="ECO:0000256" key="1">
    <source>
        <dbReference type="ARBA" id="ARBA00004141"/>
    </source>
</evidence>
<reference evidence="11" key="1">
    <citation type="submission" date="2022-07" db="EMBL/GenBank/DDBJ databases">
        <title>Phylogenomic reconstructions and comparative analyses of Kickxellomycotina fungi.</title>
        <authorList>
            <person name="Reynolds N.K."/>
            <person name="Stajich J.E."/>
            <person name="Barry K."/>
            <person name="Grigoriev I.V."/>
            <person name="Crous P."/>
            <person name="Smith M.E."/>
        </authorList>
    </citation>
    <scope>NUCLEOTIDE SEQUENCE</scope>
    <source>
        <strain evidence="11">NRRL 1566</strain>
    </source>
</reference>
<evidence type="ECO:0000256" key="9">
    <source>
        <dbReference type="ARBA" id="ARBA00023160"/>
    </source>
</evidence>
<organism evidence="11 12">
    <name type="scientific">Coemansia brasiliensis</name>
    <dbReference type="NCBI Taxonomy" id="2650707"/>
    <lineage>
        <taxon>Eukaryota</taxon>
        <taxon>Fungi</taxon>
        <taxon>Fungi incertae sedis</taxon>
        <taxon>Zoopagomycota</taxon>
        <taxon>Kickxellomycotina</taxon>
        <taxon>Kickxellomycetes</taxon>
        <taxon>Kickxellales</taxon>
        <taxon>Kickxellaceae</taxon>
        <taxon>Coemansia</taxon>
    </lineage>
</organism>
<dbReference type="EMBL" id="JANBUW010000472">
    <property type="protein sequence ID" value="KAJ2846709.1"/>
    <property type="molecule type" value="Genomic_DNA"/>
</dbReference>
<name>A0A9W8I3V2_9FUNG</name>
<dbReference type="GO" id="GO:0009922">
    <property type="term" value="F:fatty acid elongase activity"/>
    <property type="evidence" value="ECO:0007669"/>
    <property type="project" value="InterPro"/>
</dbReference>